<protein>
    <submittedName>
        <fullName evidence="4">Phospholipase A(2)</fullName>
    </submittedName>
</protein>
<keyword evidence="2" id="KW-1133">Transmembrane helix</keyword>
<proteinExistence type="predicted"/>
<organism evidence="3 4">
    <name type="scientific">Meloidogyne hapla</name>
    <name type="common">Root-knot nematode worm</name>
    <dbReference type="NCBI Taxonomy" id="6305"/>
    <lineage>
        <taxon>Eukaryota</taxon>
        <taxon>Metazoa</taxon>
        <taxon>Ecdysozoa</taxon>
        <taxon>Nematoda</taxon>
        <taxon>Chromadorea</taxon>
        <taxon>Rhabditida</taxon>
        <taxon>Tylenchina</taxon>
        <taxon>Tylenchomorpha</taxon>
        <taxon>Tylenchoidea</taxon>
        <taxon>Meloidogynidae</taxon>
        <taxon>Meloidogyninae</taxon>
        <taxon>Meloidogyne</taxon>
    </lineage>
</organism>
<feature type="transmembrane region" description="Helical" evidence="2">
    <location>
        <begin position="46"/>
        <end position="67"/>
    </location>
</feature>
<dbReference type="InterPro" id="IPR053322">
    <property type="entry name" value="PLA2-like"/>
</dbReference>
<dbReference type="AlphaFoldDB" id="A0A1I8C1U2"/>
<evidence type="ECO:0000313" key="3">
    <source>
        <dbReference type="Proteomes" id="UP000095281"/>
    </source>
</evidence>
<feature type="compositionally biased region" description="Low complexity" evidence="1">
    <location>
        <begin position="10"/>
        <end position="19"/>
    </location>
</feature>
<dbReference type="PANTHER" id="PTHR34228">
    <property type="entry name" value="PROTEIN CBG09474-RELATED"/>
    <property type="match status" value="1"/>
</dbReference>
<feature type="region of interest" description="Disordered" evidence="1">
    <location>
        <begin position="1"/>
        <end position="26"/>
    </location>
</feature>
<dbReference type="Proteomes" id="UP000095281">
    <property type="component" value="Unplaced"/>
</dbReference>
<keyword evidence="3" id="KW-1185">Reference proteome</keyword>
<dbReference type="InterPro" id="IPR036444">
    <property type="entry name" value="PLipase_A2_dom_sf"/>
</dbReference>
<dbReference type="GO" id="GO:0006644">
    <property type="term" value="P:phospholipid metabolic process"/>
    <property type="evidence" value="ECO:0007669"/>
    <property type="project" value="InterPro"/>
</dbReference>
<evidence type="ECO:0000313" key="4">
    <source>
        <dbReference type="WBParaSite" id="MhA1_Contig95.frz3.gene15"/>
    </source>
</evidence>
<reference evidence="4" key="1">
    <citation type="submission" date="2016-11" db="UniProtKB">
        <authorList>
            <consortium name="WormBaseParasite"/>
        </authorList>
    </citation>
    <scope>IDENTIFICATION</scope>
</reference>
<sequence length="206" mass="22845">MKQQQKLKNTTKSPTKSSPISLQKENKNFKNPKNQIIVNKQIFPNLFSNFSPFVSLTALSAIILLIVPGELFYEELPPSGAVTILNVLRDEGEFSCGGGPFSYYAASLISLTCDRQSIHLCCEKHDICYDQLQLNQTFCDDIFCSCLNSINSSVYCENIAQPGLCLATRTFGHLFHWSANCTAIAASGGQMPVECLMLNNSERDDK</sequence>
<dbReference type="GO" id="GO:0050482">
    <property type="term" value="P:arachidonate secretion"/>
    <property type="evidence" value="ECO:0007669"/>
    <property type="project" value="InterPro"/>
</dbReference>
<dbReference type="SUPFAM" id="SSF48619">
    <property type="entry name" value="Phospholipase A2, PLA2"/>
    <property type="match status" value="1"/>
</dbReference>
<accession>A0A1I8C1U2</accession>
<evidence type="ECO:0000256" key="2">
    <source>
        <dbReference type="SAM" id="Phobius"/>
    </source>
</evidence>
<evidence type="ECO:0000256" key="1">
    <source>
        <dbReference type="SAM" id="MobiDB-lite"/>
    </source>
</evidence>
<keyword evidence="2" id="KW-0812">Transmembrane</keyword>
<dbReference type="WBParaSite" id="MhA1_Contig95.frz3.gene15">
    <property type="protein sequence ID" value="MhA1_Contig95.frz3.gene15"/>
    <property type="gene ID" value="MhA1_Contig95.frz3.gene15"/>
</dbReference>
<name>A0A1I8C1U2_MELHA</name>
<dbReference type="GO" id="GO:0004623">
    <property type="term" value="F:phospholipase A2 activity"/>
    <property type="evidence" value="ECO:0007669"/>
    <property type="project" value="InterPro"/>
</dbReference>
<keyword evidence="2" id="KW-0472">Membrane</keyword>